<keyword evidence="2" id="KW-1133">Transmembrane helix</keyword>
<evidence type="ECO:0000313" key="4">
    <source>
        <dbReference type="Proteomes" id="UP000624709"/>
    </source>
</evidence>
<keyword evidence="2" id="KW-0472">Membrane</keyword>
<organism evidence="3 4">
    <name type="scientific">Actinoplanes palleronii</name>
    <dbReference type="NCBI Taxonomy" id="113570"/>
    <lineage>
        <taxon>Bacteria</taxon>
        <taxon>Bacillati</taxon>
        <taxon>Actinomycetota</taxon>
        <taxon>Actinomycetes</taxon>
        <taxon>Micromonosporales</taxon>
        <taxon>Micromonosporaceae</taxon>
        <taxon>Actinoplanes</taxon>
    </lineage>
</organism>
<evidence type="ECO:0000256" key="1">
    <source>
        <dbReference type="SAM" id="MobiDB-lite"/>
    </source>
</evidence>
<feature type="region of interest" description="Disordered" evidence="1">
    <location>
        <begin position="56"/>
        <end position="77"/>
    </location>
</feature>
<sequence length="77" mass="8350">MTRRKIARRRAAVAYDVLRGRPVRLDYGYFVVMPLLAAAGGALIGWGLESAVTRSRATKPDAEATSVTDRRAESVSA</sequence>
<keyword evidence="4" id="KW-1185">Reference proteome</keyword>
<gene>
    <name evidence="3" type="ORF">Apa02nite_070110</name>
</gene>
<dbReference type="RefSeq" id="WP_203828881.1">
    <property type="nucleotide sequence ID" value="NZ_BAAATY010000035.1"/>
</dbReference>
<feature type="compositionally biased region" description="Basic and acidic residues" evidence="1">
    <location>
        <begin position="58"/>
        <end position="77"/>
    </location>
</feature>
<dbReference type="EMBL" id="BOMS01000112">
    <property type="protein sequence ID" value="GIE70903.1"/>
    <property type="molecule type" value="Genomic_DNA"/>
</dbReference>
<evidence type="ECO:0000256" key="2">
    <source>
        <dbReference type="SAM" id="Phobius"/>
    </source>
</evidence>
<protein>
    <submittedName>
        <fullName evidence="3">Uncharacterized protein</fullName>
    </submittedName>
</protein>
<reference evidence="3 4" key="1">
    <citation type="submission" date="2021-01" db="EMBL/GenBank/DDBJ databases">
        <title>Whole genome shotgun sequence of Actinoplanes palleronii NBRC 14916.</title>
        <authorList>
            <person name="Komaki H."/>
            <person name="Tamura T."/>
        </authorList>
    </citation>
    <scope>NUCLEOTIDE SEQUENCE [LARGE SCALE GENOMIC DNA]</scope>
    <source>
        <strain evidence="3 4">NBRC 14916</strain>
    </source>
</reference>
<proteinExistence type="predicted"/>
<name>A0ABQ4BJS3_9ACTN</name>
<comment type="caution">
    <text evidence="3">The sequence shown here is derived from an EMBL/GenBank/DDBJ whole genome shotgun (WGS) entry which is preliminary data.</text>
</comment>
<evidence type="ECO:0000313" key="3">
    <source>
        <dbReference type="EMBL" id="GIE70903.1"/>
    </source>
</evidence>
<feature type="transmembrane region" description="Helical" evidence="2">
    <location>
        <begin position="27"/>
        <end position="48"/>
    </location>
</feature>
<accession>A0ABQ4BJS3</accession>
<dbReference type="Proteomes" id="UP000624709">
    <property type="component" value="Unassembled WGS sequence"/>
</dbReference>
<keyword evidence="2" id="KW-0812">Transmembrane</keyword>